<dbReference type="STRING" id="1524460.IX84_08335"/>
<gene>
    <name evidence="2" type="ORF">IX84_08335</name>
</gene>
<keyword evidence="1" id="KW-0732">Signal</keyword>
<evidence type="ECO:0008006" key="4">
    <source>
        <dbReference type="Google" id="ProtNLM"/>
    </source>
</evidence>
<feature type="signal peptide" evidence="1">
    <location>
        <begin position="1"/>
        <end position="19"/>
    </location>
</feature>
<protein>
    <recommendedName>
        <fullName evidence="4">Outer membrane protein beta-barrel domain-containing protein</fullName>
    </recommendedName>
</protein>
<feature type="chain" id="PRO_5001940023" description="Outer membrane protein beta-barrel domain-containing protein" evidence="1">
    <location>
        <begin position="20"/>
        <end position="226"/>
    </location>
</feature>
<dbReference type="RefSeq" id="WP_044218439.1">
    <property type="nucleotide sequence ID" value="NZ_JBKAGJ010000018.1"/>
</dbReference>
<dbReference type="AlphaFoldDB" id="A0A098S7W4"/>
<accession>A0A098S7W4</accession>
<evidence type="ECO:0000313" key="2">
    <source>
        <dbReference type="EMBL" id="KGE88664.1"/>
    </source>
</evidence>
<evidence type="ECO:0000256" key="1">
    <source>
        <dbReference type="SAM" id="SignalP"/>
    </source>
</evidence>
<dbReference type="EMBL" id="JPOS01000018">
    <property type="protein sequence ID" value="KGE88664.1"/>
    <property type="molecule type" value="Genomic_DNA"/>
</dbReference>
<keyword evidence="3" id="KW-1185">Reference proteome</keyword>
<name>A0A098S7W4_9BACT</name>
<sequence>MKQLTALLLLLLGSVPVVAQSFSAGLSPRLMAPIVTDATIGQGWGAAVWSRIELDDGKGLALQLGWQEIRGYNSAVEILDTRVLPEGSISWLEETARLKRLQMWLIDLSFGQQAWNENSPLTLEAGMRYSFGVTGTGNYQFRNIYSIGGATTVSRRGLGEEVLRGHDLGIRIAGYYKLQERLSLEAEAYQGFLNQWESFEGFAGPTTYVTTFSIGLALRLYQTKSL</sequence>
<reference evidence="2 3" key="1">
    <citation type="journal article" date="2014" name="Int. J. Syst. Evol. Microbiol.">
        <title>Phaeodactylibacter xiamenensis gen. nov., sp. nov., a member of the family Saprospiraceae isolated from the marine alga Phaeodactylum tricornutum.</title>
        <authorList>
            <person name="Chen Z.Jr."/>
            <person name="Lei X."/>
            <person name="Lai Q."/>
            <person name="Li Y."/>
            <person name="Zhang B."/>
            <person name="Zhang J."/>
            <person name="Zhang H."/>
            <person name="Yang L."/>
            <person name="Zheng W."/>
            <person name="Tian Y."/>
            <person name="Yu Z."/>
            <person name="Xu H.Jr."/>
            <person name="Zheng T."/>
        </authorList>
    </citation>
    <scope>NUCLEOTIDE SEQUENCE [LARGE SCALE GENOMIC DNA]</scope>
    <source>
        <strain evidence="2 3">KD52</strain>
    </source>
</reference>
<dbReference type="Proteomes" id="UP000029736">
    <property type="component" value="Unassembled WGS sequence"/>
</dbReference>
<comment type="caution">
    <text evidence="2">The sequence shown here is derived from an EMBL/GenBank/DDBJ whole genome shotgun (WGS) entry which is preliminary data.</text>
</comment>
<evidence type="ECO:0000313" key="3">
    <source>
        <dbReference type="Proteomes" id="UP000029736"/>
    </source>
</evidence>
<organism evidence="2 3">
    <name type="scientific">Phaeodactylibacter xiamenensis</name>
    <dbReference type="NCBI Taxonomy" id="1524460"/>
    <lineage>
        <taxon>Bacteria</taxon>
        <taxon>Pseudomonadati</taxon>
        <taxon>Bacteroidota</taxon>
        <taxon>Saprospiria</taxon>
        <taxon>Saprospirales</taxon>
        <taxon>Haliscomenobacteraceae</taxon>
        <taxon>Phaeodactylibacter</taxon>
    </lineage>
</organism>
<proteinExistence type="predicted"/>